<dbReference type="GeneID" id="75918529"/>
<dbReference type="AlphaFoldDB" id="A0AAD5E227"/>
<evidence type="ECO:0000313" key="1">
    <source>
        <dbReference type="EMBL" id="KAI8575322.1"/>
    </source>
</evidence>
<protein>
    <submittedName>
        <fullName evidence="1">Uncharacterized protein</fullName>
    </submittedName>
</protein>
<dbReference type="EMBL" id="MU620987">
    <property type="protein sequence ID" value="KAI8575322.1"/>
    <property type="molecule type" value="Genomic_DNA"/>
</dbReference>
<gene>
    <name evidence="1" type="ORF">K450DRAFT_275750</name>
</gene>
<name>A0AAD5E227_UMBRA</name>
<accession>A0AAD5E227</accession>
<dbReference type="RefSeq" id="XP_051440326.1">
    <property type="nucleotide sequence ID" value="XM_051593187.1"/>
</dbReference>
<organism evidence="1 2">
    <name type="scientific">Umbelopsis ramanniana AG</name>
    <dbReference type="NCBI Taxonomy" id="1314678"/>
    <lineage>
        <taxon>Eukaryota</taxon>
        <taxon>Fungi</taxon>
        <taxon>Fungi incertae sedis</taxon>
        <taxon>Mucoromycota</taxon>
        <taxon>Mucoromycotina</taxon>
        <taxon>Umbelopsidomycetes</taxon>
        <taxon>Umbelopsidales</taxon>
        <taxon>Umbelopsidaceae</taxon>
        <taxon>Umbelopsis</taxon>
    </lineage>
</organism>
<comment type="caution">
    <text evidence="1">The sequence shown here is derived from an EMBL/GenBank/DDBJ whole genome shotgun (WGS) entry which is preliminary data.</text>
</comment>
<reference evidence="1" key="2">
    <citation type="journal article" date="2022" name="Proc. Natl. Acad. Sci. U.S.A.">
        <title>Diploid-dominant life cycles characterize the early evolution of Fungi.</title>
        <authorList>
            <person name="Amses K.R."/>
            <person name="Simmons D.R."/>
            <person name="Longcore J.E."/>
            <person name="Mondo S.J."/>
            <person name="Seto K."/>
            <person name="Jeronimo G.H."/>
            <person name="Bonds A.E."/>
            <person name="Quandt C.A."/>
            <person name="Davis W.J."/>
            <person name="Chang Y."/>
            <person name="Federici B.A."/>
            <person name="Kuo A."/>
            <person name="LaButti K."/>
            <person name="Pangilinan J."/>
            <person name="Andreopoulos W."/>
            <person name="Tritt A."/>
            <person name="Riley R."/>
            <person name="Hundley H."/>
            <person name="Johnson J."/>
            <person name="Lipzen A."/>
            <person name="Barry K."/>
            <person name="Lang B.F."/>
            <person name="Cuomo C.A."/>
            <person name="Buchler N.E."/>
            <person name="Grigoriev I.V."/>
            <person name="Spatafora J.W."/>
            <person name="Stajich J.E."/>
            <person name="James T.Y."/>
        </authorList>
    </citation>
    <scope>NUCLEOTIDE SEQUENCE</scope>
    <source>
        <strain evidence="1">AG</strain>
    </source>
</reference>
<sequence>MPRAVSTLTGLIVVGAIAYKYRDNVATETADIRGRLQNVKSTLDDMAAGTVHKAIDNPNISLAGSYIDPYPKVAEAHSYVTQRFVPSVKGTWNDHVSAAASNLINSDLPGKARKVFVEKVLGESDK</sequence>
<evidence type="ECO:0000313" key="2">
    <source>
        <dbReference type="Proteomes" id="UP001206595"/>
    </source>
</evidence>
<dbReference type="Proteomes" id="UP001206595">
    <property type="component" value="Unassembled WGS sequence"/>
</dbReference>
<keyword evidence="2" id="KW-1185">Reference proteome</keyword>
<reference evidence="1" key="1">
    <citation type="submission" date="2021-06" db="EMBL/GenBank/DDBJ databases">
        <authorList>
            <consortium name="DOE Joint Genome Institute"/>
            <person name="Mondo S.J."/>
            <person name="Amses K.R."/>
            <person name="Simmons D.R."/>
            <person name="Longcore J.E."/>
            <person name="Seto K."/>
            <person name="Alves G.H."/>
            <person name="Bonds A.E."/>
            <person name="Quandt C.A."/>
            <person name="Davis W.J."/>
            <person name="Chang Y."/>
            <person name="Letcher P.M."/>
            <person name="Powell M.J."/>
            <person name="Kuo A."/>
            <person name="Labutti K."/>
            <person name="Pangilinan J."/>
            <person name="Andreopoulos W."/>
            <person name="Tritt A."/>
            <person name="Riley R."/>
            <person name="Hundley H."/>
            <person name="Johnson J."/>
            <person name="Lipzen A."/>
            <person name="Barry K."/>
            <person name="Berbee M.L."/>
            <person name="Buchler N.E."/>
            <person name="Grigoriev I.V."/>
            <person name="Spatafora J.W."/>
            <person name="Stajich J.E."/>
            <person name="James T.Y."/>
        </authorList>
    </citation>
    <scope>NUCLEOTIDE SEQUENCE</scope>
    <source>
        <strain evidence="1">AG</strain>
    </source>
</reference>
<proteinExistence type="predicted"/>